<gene>
    <name evidence="1" type="ORF">rsdtw13_10970</name>
</gene>
<reference evidence="1" key="1">
    <citation type="journal article" date="2025" name="Int. J. Syst. Evol. Microbiol.">
        <title>Inconstantimicrobium mannanitabidum sp. nov., a novel member of the family Clostridiaceae isolated from anoxic soil under the treatment of reductive soil disinfestation.</title>
        <authorList>
            <person name="Ueki A."/>
            <person name="Tonouchi A."/>
            <person name="Honma S."/>
            <person name="Kaku N."/>
            <person name="Ueki K."/>
        </authorList>
    </citation>
    <scope>NUCLEOTIDE SEQUENCE</scope>
    <source>
        <strain evidence="1">TW13</strain>
    </source>
</reference>
<keyword evidence="2" id="KW-1185">Reference proteome</keyword>
<dbReference type="EMBL" id="BROD01000001">
    <property type="protein sequence ID" value="GKX65839.1"/>
    <property type="molecule type" value="Genomic_DNA"/>
</dbReference>
<protein>
    <submittedName>
        <fullName evidence="1">Uncharacterized protein</fullName>
    </submittedName>
</protein>
<evidence type="ECO:0000313" key="2">
    <source>
        <dbReference type="Proteomes" id="UP001058074"/>
    </source>
</evidence>
<evidence type="ECO:0000313" key="1">
    <source>
        <dbReference type="EMBL" id="GKX65839.1"/>
    </source>
</evidence>
<accession>A0ACB5R9Y2</accession>
<dbReference type="Proteomes" id="UP001058074">
    <property type="component" value="Unassembled WGS sequence"/>
</dbReference>
<sequence length="526" mass="56881">MEVFSLESSIILKTTEAINGLLKVQKQAKEAGVELDKTEKTSGGFSKTLGNVGKAVAGFASSTAIVSFAKSAISSAEKGITTNAKLTEVLKSASHATDAQVESLKKYASEMTQNGVIGTGLNKTAMSQLATFGLQADSIKKLIPQLDNLAVNQKGVNNTSEDMMGYANLIGKVMQGNATAMTRVGVTMSEHQKKLIEQGNESQRVATITEVLKQNYGNLNEKIAQTPEGKAKKLENEWGGLKEQIGTMLLPVVESFTNGLQKIFDWWNKLSPQAKNAILIIAGVVASMGFLVSIIGTLNGLLAGLGLAFTVPFAPVIIIVGGVVAAIALLWIKCEGFRNFVKGFASGVVNVFKGIFNFFKNDWKEILLFLVNPFAGAFALLYKHNDNFRNSINKTFNGVKDFIRGVIDKVKGFFNFDWHLPKIKLPHFSIKGEFSLTPPSTPYLGVDWYSSGGIFTKPTVLGGIGVGDADHGKGNQAEAVLPISELRNMIKDLLVINLAMNVDGREFVREVVAPHQNELAKWSFGR</sequence>
<proteinExistence type="predicted"/>
<comment type="caution">
    <text evidence="1">The sequence shown here is derived from an EMBL/GenBank/DDBJ whole genome shotgun (WGS) entry which is preliminary data.</text>
</comment>
<organism evidence="1 2">
    <name type="scientific">Inconstantimicrobium mannanitabidum</name>
    <dbReference type="NCBI Taxonomy" id="1604901"/>
    <lineage>
        <taxon>Bacteria</taxon>
        <taxon>Bacillati</taxon>
        <taxon>Bacillota</taxon>
        <taxon>Clostridia</taxon>
        <taxon>Eubacteriales</taxon>
        <taxon>Clostridiaceae</taxon>
        <taxon>Inconstantimicrobium</taxon>
    </lineage>
</organism>
<name>A0ACB5R9Y2_9CLOT</name>